<feature type="domain" description="Fumarylacetoacetase-like C-terminal" evidence="1">
    <location>
        <begin position="2"/>
        <end position="44"/>
    </location>
</feature>
<gene>
    <name evidence="2" type="ORF">HUG15_09380</name>
</gene>
<sequence length="47" mass="5343">MKFESELAAEIGKEAKNISKDQVLNHIFGYAISNDVTAPQYFHEDGW</sequence>
<organism evidence="2 3">
    <name type="scientific">Salicibibacter cibarius</name>
    <dbReference type="NCBI Taxonomy" id="2743000"/>
    <lineage>
        <taxon>Bacteria</taxon>
        <taxon>Bacillati</taxon>
        <taxon>Bacillota</taxon>
        <taxon>Bacilli</taxon>
        <taxon>Bacillales</taxon>
        <taxon>Bacillaceae</taxon>
        <taxon>Salicibibacter</taxon>
    </lineage>
</organism>
<evidence type="ECO:0000313" key="3">
    <source>
        <dbReference type="Proteomes" id="UP000595823"/>
    </source>
</evidence>
<accession>A0A7T7CBC9</accession>
<dbReference type="InterPro" id="IPR036663">
    <property type="entry name" value="Fumarylacetoacetase_C_sf"/>
</dbReference>
<dbReference type="SUPFAM" id="SSF56529">
    <property type="entry name" value="FAH"/>
    <property type="match status" value="1"/>
</dbReference>
<dbReference type="EMBL" id="CP054705">
    <property type="protein sequence ID" value="QQK75755.1"/>
    <property type="molecule type" value="Genomic_DNA"/>
</dbReference>
<dbReference type="GO" id="GO:0016787">
    <property type="term" value="F:hydrolase activity"/>
    <property type="evidence" value="ECO:0007669"/>
    <property type="project" value="UniProtKB-KW"/>
</dbReference>
<reference evidence="2 3" key="1">
    <citation type="submission" date="2020-06" db="EMBL/GenBank/DDBJ databases">
        <title>Genomic analysis of Salicibibacter sp. NKC5-3.</title>
        <authorList>
            <person name="Oh Y.J."/>
        </authorList>
    </citation>
    <scope>NUCLEOTIDE SEQUENCE [LARGE SCALE GENOMIC DNA]</scope>
    <source>
        <strain evidence="2 3">NKC5-3</strain>
    </source>
</reference>
<dbReference type="RefSeq" id="WP_200128389.1">
    <property type="nucleotide sequence ID" value="NZ_CP054705.1"/>
</dbReference>
<dbReference type="Proteomes" id="UP000595823">
    <property type="component" value="Chromosome"/>
</dbReference>
<dbReference type="Pfam" id="PF01557">
    <property type="entry name" value="FAA_hydrolase"/>
    <property type="match status" value="1"/>
</dbReference>
<name>A0A7T7CBC9_9BACI</name>
<proteinExistence type="predicted"/>
<keyword evidence="2" id="KW-0378">Hydrolase</keyword>
<protein>
    <submittedName>
        <fullName evidence="2">Fumarylacetoacetate hydrolase family protein</fullName>
    </submittedName>
</protein>
<keyword evidence="3" id="KW-1185">Reference proteome</keyword>
<evidence type="ECO:0000259" key="1">
    <source>
        <dbReference type="Pfam" id="PF01557"/>
    </source>
</evidence>
<dbReference type="KEGG" id="scia:HUG15_09380"/>
<dbReference type="AlphaFoldDB" id="A0A7T7CBC9"/>
<dbReference type="InterPro" id="IPR011234">
    <property type="entry name" value="Fumarylacetoacetase-like_C"/>
</dbReference>
<dbReference type="Gene3D" id="3.90.850.10">
    <property type="entry name" value="Fumarylacetoacetase-like, C-terminal domain"/>
    <property type="match status" value="1"/>
</dbReference>
<evidence type="ECO:0000313" key="2">
    <source>
        <dbReference type="EMBL" id="QQK75755.1"/>
    </source>
</evidence>